<accession>A0A5C7SLI1</accession>
<feature type="transmembrane region" description="Helical" evidence="1">
    <location>
        <begin position="20"/>
        <end position="38"/>
    </location>
</feature>
<feature type="transmembrane region" description="Helical" evidence="1">
    <location>
        <begin position="241"/>
        <end position="261"/>
    </location>
</feature>
<name>A0A5C7SLI1_THASP</name>
<sequence>MRGVEPELQPFWDERAAGNFIGGGTGAGLLLWSAIAASGHGTAIGLPLFLALAFIGVGLFCVWMEIGRPLRALNVFFHARTSWMTREAIVAGPLFLCGLIAMLSGWLFFAWLAALIGLVFLYCQARILQAARGIPAWREPALLPLIVVTGLAEGAGMLALLSPLLVRSPGAEFAFPLLVLVVLRFWLSRRYAAHLARPNNAPLKTLRALRENDRHFLLLGHTLPAAVLLIALFAGGSFGTALLALAGIAVAASGWLFKLALITRIAYTQGFALQHVPARTPGYSHPGVKPGWN</sequence>
<gene>
    <name evidence="2" type="ORF">E6Q80_11155</name>
</gene>
<dbReference type="AlphaFoldDB" id="A0A5C7SLI1"/>
<dbReference type="RefSeq" id="WP_276658727.1">
    <property type="nucleotide sequence ID" value="NZ_SSFD01000174.1"/>
</dbReference>
<dbReference type="EMBL" id="SSFD01000174">
    <property type="protein sequence ID" value="TXH84567.1"/>
    <property type="molecule type" value="Genomic_DNA"/>
</dbReference>
<keyword evidence="1" id="KW-1133">Transmembrane helix</keyword>
<feature type="transmembrane region" description="Helical" evidence="1">
    <location>
        <begin position="170"/>
        <end position="187"/>
    </location>
</feature>
<comment type="caution">
    <text evidence="2">The sequence shown here is derived from an EMBL/GenBank/DDBJ whole genome shotgun (WGS) entry which is preliminary data.</text>
</comment>
<organism evidence="2 3">
    <name type="scientific">Thauera aminoaromatica</name>
    <dbReference type="NCBI Taxonomy" id="164330"/>
    <lineage>
        <taxon>Bacteria</taxon>
        <taxon>Pseudomonadati</taxon>
        <taxon>Pseudomonadota</taxon>
        <taxon>Betaproteobacteria</taxon>
        <taxon>Rhodocyclales</taxon>
        <taxon>Zoogloeaceae</taxon>
        <taxon>Thauera</taxon>
    </lineage>
</organism>
<keyword evidence="1" id="KW-0472">Membrane</keyword>
<evidence type="ECO:0000313" key="3">
    <source>
        <dbReference type="Proteomes" id="UP000321192"/>
    </source>
</evidence>
<protein>
    <submittedName>
        <fullName evidence="2">Phenylacetyl-CoA:acceptor oxidoreductase</fullName>
    </submittedName>
</protein>
<evidence type="ECO:0000313" key="2">
    <source>
        <dbReference type="EMBL" id="TXH84567.1"/>
    </source>
</evidence>
<dbReference type="InterPro" id="IPR007059">
    <property type="entry name" value="DmsC"/>
</dbReference>
<proteinExistence type="predicted"/>
<dbReference type="GO" id="GO:0016020">
    <property type="term" value="C:membrane"/>
    <property type="evidence" value="ECO:0007669"/>
    <property type="project" value="InterPro"/>
</dbReference>
<feature type="transmembrane region" description="Helical" evidence="1">
    <location>
        <begin position="141"/>
        <end position="164"/>
    </location>
</feature>
<feature type="transmembrane region" description="Helical" evidence="1">
    <location>
        <begin position="216"/>
        <end position="235"/>
    </location>
</feature>
<reference evidence="2 3" key="1">
    <citation type="submission" date="2018-09" db="EMBL/GenBank/DDBJ databases">
        <title>Metagenome Assembled Genomes from an Advanced Water Purification Facility.</title>
        <authorList>
            <person name="Stamps B.W."/>
            <person name="Spear J.R."/>
        </authorList>
    </citation>
    <scope>NUCLEOTIDE SEQUENCE [LARGE SCALE GENOMIC DNA]</scope>
    <source>
        <strain evidence="2">Bin_27_1</strain>
    </source>
</reference>
<dbReference type="GO" id="GO:0019645">
    <property type="term" value="P:anaerobic electron transport chain"/>
    <property type="evidence" value="ECO:0007669"/>
    <property type="project" value="InterPro"/>
</dbReference>
<dbReference type="Pfam" id="PF04976">
    <property type="entry name" value="DmsC"/>
    <property type="match status" value="1"/>
</dbReference>
<keyword evidence="1" id="KW-0812">Transmembrane</keyword>
<dbReference type="Gene3D" id="1.20.1630.10">
    <property type="entry name" value="Formate dehydrogenase/DMSO reductase domain"/>
    <property type="match status" value="1"/>
</dbReference>
<dbReference type="Proteomes" id="UP000321192">
    <property type="component" value="Unassembled WGS sequence"/>
</dbReference>
<feature type="transmembrane region" description="Helical" evidence="1">
    <location>
        <begin position="108"/>
        <end position="129"/>
    </location>
</feature>
<feature type="transmembrane region" description="Helical" evidence="1">
    <location>
        <begin position="44"/>
        <end position="63"/>
    </location>
</feature>
<evidence type="ECO:0000256" key="1">
    <source>
        <dbReference type="SAM" id="Phobius"/>
    </source>
</evidence>